<dbReference type="CDD" id="cd06875">
    <property type="entry name" value="PX_IRAS"/>
    <property type="match status" value="1"/>
</dbReference>
<dbReference type="FunFam" id="3.30.1520.10:FF:000020">
    <property type="entry name" value="nischarin isoform X1"/>
    <property type="match status" value="1"/>
</dbReference>
<sequence>MVFPLISSFQVYIIQVSVGNHQWTVKHRYSDFHDLHEKLVSEKKIDKNLLPPKKIIGKNSKSLVEKRQKELEVYLQTLLVKFPVTAPKVLSHFLHFHLYEINGITAALAEELFHKGEQLLMAGEVFTIRPLQLYAVTQQLLQGKPTCANGDAKTDLGHILDFTCRLKYLKVSYTCTNTGDVKVTDSKHLLFGLFSKPLEILVPEASEFDQWEPEDATSSCPVTAVIPTWRTLTTLDMSHNSISQIDDSVKLIPKIEFLDLSHNGVSLVENLQHLYNLVHLDLSYNKLVSLEGVHTKLGNIKTLNLAGNQLERLCGLNKLYSLVNLDLSNNKIEQIDEVKNIGNLPCLEKVVLSSNPLSIIPDYRTKVLAQFGDRASEVCLDNIVTTEKELDTVEVLKAIQKAKEVKYKLSNSDKKISEDSRLTAASSKSNCSSLTVRPSSPSLPRPVSSSQGNHVCIVLLAERPGSIGLEGGSCYVCESAKLTCSLEGWVQDFYCIVLQKSPADDYVSFHSLGTCLDRRPWHV</sequence>
<evidence type="ECO:0000256" key="2">
    <source>
        <dbReference type="ARBA" id="ARBA00022737"/>
    </source>
</evidence>
<dbReference type="SUPFAM" id="SSF52075">
    <property type="entry name" value="Outer arm dynein light chain 1"/>
    <property type="match status" value="1"/>
</dbReference>
<reference evidence="5" key="2">
    <citation type="submission" date="2025-09" db="UniProtKB">
        <authorList>
            <consortium name="Ensembl"/>
        </authorList>
    </citation>
    <scope>IDENTIFICATION</scope>
</reference>
<dbReference type="GO" id="GO:0005178">
    <property type="term" value="F:integrin binding"/>
    <property type="evidence" value="ECO:0007669"/>
    <property type="project" value="InterPro"/>
</dbReference>
<dbReference type="PANTHER" id="PTHR15454">
    <property type="entry name" value="NISCHARIN RELATED"/>
    <property type="match status" value="1"/>
</dbReference>
<dbReference type="Gene3D" id="3.80.10.10">
    <property type="entry name" value="Ribonuclease Inhibitor"/>
    <property type="match status" value="2"/>
</dbReference>
<dbReference type="InterPro" id="IPR001683">
    <property type="entry name" value="PX_dom"/>
</dbReference>
<keyword evidence="1" id="KW-0433">Leucine-rich repeat</keyword>
<keyword evidence="2" id="KW-0677">Repeat</keyword>
<evidence type="ECO:0000256" key="3">
    <source>
        <dbReference type="SAM" id="MobiDB-lite"/>
    </source>
</evidence>
<dbReference type="Gene3D" id="3.30.1520.10">
    <property type="entry name" value="Phox-like domain"/>
    <property type="match status" value="1"/>
</dbReference>
<dbReference type="PRINTS" id="PR00019">
    <property type="entry name" value="LEURICHRPT"/>
</dbReference>
<protein>
    <recommendedName>
        <fullName evidence="4">PX domain-containing protein</fullName>
    </recommendedName>
</protein>
<dbReference type="InterPro" id="IPR003591">
    <property type="entry name" value="Leu-rich_rpt_typical-subtyp"/>
</dbReference>
<dbReference type="InterPro" id="IPR036871">
    <property type="entry name" value="PX_dom_sf"/>
</dbReference>
<keyword evidence="6" id="KW-1185">Reference proteome</keyword>
<dbReference type="PANTHER" id="PTHR15454:SF35">
    <property type="entry name" value="NISCHARIN"/>
    <property type="match status" value="1"/>
</dbReference>
<dbReference type="AlphaFoldDB" id="A0A8D0KUB7"/>
<feature type="region of interest" description="Disordered" evidence="3">
    <location>
        <begin position="431"/>
        <end position="450"/>
    </location>
</feature>
<organism evidence="5 6">
    <name type="scientific">Strix occidentalis caurina</name>
    <name type="common">northern spotted owl</name>
    <dbReference type="NCBI Taxonomy" id="311401"/>
    <lineage>
        <taxon>Eukaryota</taxon>
        <taxon>Metazoa</taxon>
        <taxon>Chordata</taxon>
        <taxon>Craniata</taxon>
        <taxon>Vertebrata</taxon>
        <taxon>Euteleostomi</taxon>
        <taxon>Archelosauria</taxon>
        <taxon>Archosauria</taxon>
        <taxon>Dinosauria</taxon>
        <taxon>Saurischia</taxon>
        <taxon>Theropoda</taxon>
        <taxon>Coelurosauria</taxon>
        <taxon>Aves</taxon>
        <taxon>Neognathae</taxon>
        <taxon>Neoaves</taxon>
        <taxon>Telluraves</taxon>
        <taxon>Strigiformes</taxon>
        <taxon>Strigidae</taxon>
        <taxon>Strix</taxon>
    </lineage>
</organism>
<dbReference type="FunFam" id="3.80.10.10:FF:001273">
    <property type="entry name" value="Nischarin"/>
    <property type="match status" value="1"/>
</dbReference>
<dbReference type="SMART" id="SM00365">
    <property type="entry name" value="LRR_SD22"/>
    <property type="match status" value="5"/>
</dbReference>
<evidence type="ECO:0000259" key="4">
    <source>
        <dbReference type="PROSITE" id="PS50195"/>
    </source>
</evidence>
<name>A0A8D0KUB7_STROC</name>
<dbReference type="InterPro" id="IPR032675">
    <property type="entry name" value="LRR_dom_sf"/>
</dbReference>
<evidence type="ECO:0000313" key="5">
    <source>
        <dbReference type="Ensembl" id="ENSSOCP00000009290.1"/>
    </source>
</evidence>
<feature type="domain" description="PX" evidence="4">
    <location>
        <begin position="1"/>
        <end position="100"/>
    </location>
</feature>
<dbReference type="Proteomes" id="UP000694551">
    <property type="component" value="Unplaced"/>
</dbReference>
<dbReference type="InterPro" id="IPR037904">
    <property type="entry name" value="Nischarin_PX"/>
</dbReference>
<evidence type="ECO:0000313" key="6">
    <source>
        <dbReference type="Proteomes" id="UP000694551"/>
    </source>
</evidence>
<proteinExistence type="predicted"/>
<feature type="compositionally biased region" description="Low complexity" evidence="3">
    <location>
        <begin position="432"/>
        <end position="450"/>
    </location>
</feature>
<dbReference type="GO" id="GO:0005737">
    <property type="term" value="C:cytoplasm"/>
    <property type="evidence" value="ECO:0007669"/>
    <property type="project" value="TreeGrafter"/>
</dbReference>
<dbReference type="InterPro" id="IPR001611">
    <property type="entry name" value="Leu-rich_rpt"/>
</dbReference>
<dbReference type="Ensembl" id="ENSSOCT00000009531.1">
    <property type="protein sequence ID" value="ENSSOCP00000009290.1"/>
    <property type="gene ID" value="ENSSOCG00000007032.1"/>
</dbReference>
<dbReference type="GO" id="GO:0035091">
    <property type="term" value="F:phosphatidylinositol binding"/>
    <property type="evidence" value="ECO:0007669"/>
    <property type="project" value="InterPro"/>
</dbReference>
<accession>A0A8D0KUB7</accession>
<reference evidence="5" key="1">
    <citation type="submission" date="2025-08" db="UniProtKB">
        <authorList>
            <consortium name="Ensembl"/>
        </authorList>
    </citation>
    <scope>IDENTIFICATION</scope>
</reference>
<dbReference type="SMART" id="SM00369">
    <property type="entry name" value="LRR_TYP"/>
    <property type="match status" value="4"/>
</dbReference>
<dbReference type="Pfam" id="PF00787">
    <property type="entry name" value="PX"/>
    <property type="match status" value="1"/>
</dbReference>
<evidence type="ECO:0000256" key="1">
    <source>
        <dbReference type="ARBA" id="ARBA00022614"/>
    </source>
</evidence>
<dbReference type="PROSITE" id="PS51450">
    <property type="entry name" value="LRR"/>
    <property type="match status" value="5"/>
</dbReference>
<dbReference type="SUPFAM" id="SSF64268">
    <property type="entry name" value="PX domain"/>
    <property type="match status" value="1"/>
</dbReference>
<dbReference type="SMART" id="SM00312">
    <property type="entry name" value="PX"/>
    <property type="match status" value="1"/>
</dbReference>
<dbReference type="FunFam" id="3.80.10.10:FF:000102">
    <property type="entry name" value="nischarin isoform X1"/>
    <property type="match status" value="1"/>
</dbReference>
<dbReference type="Pfam" id="PF13516">
    <property type="entry name" value="LRR_6"/>
    <property type="match status" value="1"/>
</dbReference>
<dbReference type="PROSITE" id="PS50195">
    <property type="entry name" value="PX"/>
    <property type="match status" value="1"/>
</dbReference>